<keyword evidence="2" id="KW-1185">Reference proteome</keyword>
<dbReference type="EMBL" id="CATNWA010020386">
    <property type="protein sequence ID" value="CAI9618099.1"/>
    <property type="molecule type" value="Genomic_DNA"/>
</dbReference>
<protein>
    <submittedName>
        <fullName evidence="1">Uncharacterized protein</fullName>
    </submittedName>
</protein>
<accession>A0ABN9H9Y4</accession>
<evidence type="ECO:0000313" key="1">
    <source>
        <dbReference type="EMBL" id="CAI9618099.1"/>
    </source>
</evidence>
<dbReference type="Proteomes" id="UP001162483">
    <property type="component" value="Unassembled WGS sequence"/>
</dbReference>
<reference evidence="1" key="1">
    <citation type="submission" date="2023-05" db="EMBL/GenBank/DDBJ databases">
        <authorList>
            <person name="Stuckert A."/>
        </authorList>
    </citation>
    <scope>NUCLEOTIDE SEQUENCE</scope>
</reference>
<gene>
    <name evidence="1" type="ORF">SPARVUS_LOCUS15637625</name>
</gene>
<proteinExistence type="predicted"/>
<evidence type="ECO:0000313" key="2">
    <source>
        <dbReference type="Proteomes" id="UP001162483"/>
    </source>
</evidence>
<name>A0ABN9H9Y4_9NEOB</name>
<comment type="caution">
    <text evidence="1">The sequence shown here is derived from an EMBL/GenBank/DDBJ whole genome shotgun (WGS) entry which is preliminary data.</text>
</comment>
<feature type="non-terminal residue" evidence="1">
    <location>
        <position position="114"/>
    </location>
</feature>
<organism evidence="1 2">
    <name type="scientific">Staurois parvus</name>
    <dbReference type="NCBI Taxonomy" id="386267"/>
    <lineage>
        <taxon>Eukaryota</taxon>
        <taxon>Metazoa</taxon>
        <taxon>Chordata</taxon>
        <taxon>Craniata</taxon>
        <taxon>Vertebrata</taxon>
        <taxon>Euteleostomi</taxon>
        <taxon>Amphibia</taxon>
        <taxon>Batrachia</taxon>
        <taxon>Anura</taxon>
        <taxon>Neobatrachia</taxon>
        <taxon>Ranoidea</taxon>
        <taxon>Ranidae</taxon>
        <taxon>Staurois</taxon>
    </lineage>
</organism>
<sequence length="114" mass="12995">METKIPTDQIVITEMYFDGFHRSFSDTDDLDTIHESDCIFAFETPEIFPSEGILGQRGICVNNNQNYVRNGIDHNRSPHYSSGSTRLPVNRFGITDRIVILVCNRAYSGQHGKR</sequence>